<feature type="non-terminal residue" evidence="6">
    <location>
        <position position="1"/>
    </location>
</feature>
<evidence type="ECO:0000259" key="5">
    <source>
        <dbReference type="SMART" id="SM00574"/>
    </source>
</evidence>
<dbReference type="InterPro" id="IPR006563">
    <property type="entry name" value="POX_dom"/>
</dbReference>
<evidence type="ECO:0000256" key="2">
    <source>
        <dbReference type="ARBA" id="ARBA00023155"/>
    </source>
</evidence>
<evidence type="ECO:0000256" key="4">
    <source>
        <dbReference type="ARBA" id="ARBA00023242"/>
    </source>
</evidence>
<dbReference type="InterPro" id="IPR050224">
    <property type="entry name" value="TALE_homeobox"/>
</dbReference>
<evidence type="ECO:0000313" key="6">
    <source>
        <dbReference type="EMBL" id="RRT34115.1"/>
    </source>
</evidence>
<organism evidence="6 7">
    <name type="scientific">Ensete ventricosum</name>
    <name type="common">Abyssinian banana</name>
    <name type="synonym">Musa ensete</name>
    <dbReference type="NCBI Taxonomy" id="4639"/>
    <lineage>
        <taxon>Eukaryota</taxon>
        <taxon>Viridiplantae</taxon>
        <taxon>Streptophyta</taxon>
        <taxon>Embryophyta</taxon>
        <taxon>Tracheophyta</taxon>
        <taxon>Spermatophyta</taxon>
        <taxon>Magnoliopsida</taxon>
        <taxon>Liliopsida</taxon>
        <taxon>Zingiberales</taxon>
        <taxon>Musaceae</taxon>
        <taxon>Ensete</taxon>
    </lineage>
</organism>
<dbReference type="SMART" id="SM00574">
    <property type="entry name" value="POX"/>
    <property type="match status" value="1"/>
</dbReference>
<comment type="caution">
    <text evidence="6">The sequence shown here is derived from an EMBL/GenBank/DDBJ whole genome shotgun (WGS) entry which is preliminary data.</text>
</comment>
<dbReference type="Proteomes" id="UP000287651">
    <property type="component" value="Unassembled WGS sequence"/>
</dbReference>
<keyword evidence="2" id="KW-0371">Homeobox</keyword>
<dbReference type="AlphaFoldDB" id="A0A426X3Q6"/>
<keyword evidence="4" id="KW-0539">Nucleus</keyword>
<name>A0A426X3Q6_ENSVE</name>
<proteinExistence type="predicted"/>
<accession>A0A426X3Q6</accession>
<keyword evidence="1" id="KW-0238">DNA-binding</keyword>
<dbReference type="Pfam" id="PF07526">
    <property type="entry name" value="POX"/>
    <property type="match status" value="1"/>
</dbReference>
<feature type="domain" description="POX" evidence="5">
    <location>
        <begin position="218"/>
        <end position="372"/>
    </location>
</feature>
<dbReference type="EMBL" id="AMZH03027540">
    <property type="protein sequence ID" value="RRT34115.1"/>
    <property type="molecule type" value="Genomic_DNA"/>
</dbReference>
<dbReference type="PANTHER" id="PTHR11850">
    <property type="entry name" value="HOMEOBOX PROTEIN TRANSCRIPTION FACTORS"/>
    <property type="match status" value="1"/>
</dbReference>
<keyword evidence="3" id="KW-0804">Transcription</keyword>
<reference evidence="6 7" key="1">
    <citation type="journal article" date="2014" name="Agronomy (Basel)">
        <title>A Draft Genome Sequence for Ensete ventricosum, the Drought-Tolerant Tree Against Hunger.</title>
        <authorList>
            <person name="Harrison J."/>
            <person name="Moore K.A."/>
            <person name="Paszkiewicz K."/>
            <person name="Jones T."/>
            <person name="Grant M."/>
            <person name="Ambacheew D."/>
            <person name="Muzemil S."/>
            <person name="Studholme D.J."/>
        </authorList>
    </citation>
    <scope>NUCLEOTIDE SEQUENCE [LARGE SCALE GENOMIC DNA]</scope>
</reference>
<gene>
    <name evidence="6" type="ORF">B296_00058752</name>
</gene>
<evidence type="ECO:0000256" key="3">
    <source>
        <dbReference type="ARBA" id="ARBA00023163"/>
    </source>
</evidence>
<dbReference type="GO" id="GO:0003677">
    <property type="term" value="F:DNA binding"/>
    <property type="evidence" value="ECO:0007669"/>
    <property type="project" value="UniProtKB-KW"/>
</dbReference>
<evidence type="ECO:0000313" key="7">
    <source>
        <dbReference type="Proteomes" id="UP000287651"/>
    </source>
</evidence>
<evidence type="ECO:0000256" key="1">
    <source>
        <dbReference type="ARBA" id="ARBA00023125"/>
    </source>
</evidence>
<sequence>NAWDGCIISSNTYGIGFRCSLAAHSLVVSALPFGRLVCLWKAKGTSKRLRAPPPLLSPGLRRERWKRREMTSSAADRFLGGSGGGGEEQQLHQPQMCYHVAQHSRREKLRCPPEEPNSFLLLHDSNAAPQLCAADSLTVAFVPSSSSASTSTSTYYPHNPALNCGVLPTPAQQPYHQISNQGFSLSLSSSSSSSSSSLRLPASRHHIASRPAPLGPFTGYAAVLNRSRFLGPARKLLEEACHVGQQAAGGCSGGGGGQELLLGSDPPGESLVDHGLAGLQGMDDDRPIFGMDQKWKKTRLVSMLDEVSSLKAIRSGIRFAVFRRYKQYYHRVQAVLASVECVAGLSAAAPSASMALKAMSRHFRCLKNMISDQLRGVGEEDDSSFGLLNRNGYPGRTIDSSATFAQPLVWRPQRGLPERAVSVLRAWLFEHFLHP</sequence>
<protein>
    <recommendedName>
        <fullName evidence="5">POX domain-containing protein</fullName>
    </recommendedName>
</protein>